<accession>A0A7V9YXB2</accession>
<dbReference type="Proteomes" id="UP000580891">
    <property type="component" value="Unassembled WGS sequence"/>
</dbReference>
<reference evidence="1 2" key="1">
    <citation type="submission" date="2020-07" db="EMBL/GenBank/DDBJ databases">
        <title>Genomic Encyclopedia of Type Strains, Phase IV (KMG-IV): sequencing the most valuable type-strain genomes for metagenomic binning, comparative biology and taxonomic classification.</title>
        <authorList>
            <person name="Goeker M."/>
        </authorList>
    </citation>
    <scope>NUCLEOTIDE SEQUENCE [LARGE SCALE GENOMIC DNA]</scope>
    <source>
        <strain evidence="1 2">DSM 25220</strain>
    </source>
</reference>
<organism evidence="1 2">
    <name type="scientific">[Anoxybacillus] calidus</name>
    <dbReference type="NCBI Taxonomy" id="575178"/>
    <lineage>
        <taxon>Bacteria</taxon>
        <taxon>Bacillati</taxon>
        <taxon>Bacillota</taxon>
        <taxon>Bacilli</taxon>
        <taxon>Bacillales</taxon>
        <taxon>Anoxybacillaceae</taxon>
        <taxon>Paranoxybacillus</taxon>
    </lineage>
</organism>
<proteinExistence type="predicted"/>
<comment type="caution">
    <text evidence="1">The sequence shown here is derived from an EMBL/GenBank/DDBJ whole genome shotgun (WGS) entry which is preliminary data.</text>
</comment>
<dbReference type="EMBL" id="JACDUU010000001">
    <property type="protein sequence ID" value="MBA2869983.1"/>
    <property type="molecule type" value="Genomic_DNA"/>
</dbReference>
<name>A0A7V9YXB2_9BACL</name>
<sequence>MKTAKTAEYRNPGPGAVEFARQYVEGVTRAEALPIIKKLLNGELHDTTDKRIKKCAYCGYYYRDKTKPNNSKTCSRECKIDFDTLNRAKKRADEALLNPKKKKETTYVWWLEYPFWISEYEMLKRSWKYEVPYAPNKLAAIRAVQQRDAMLGGRRKPKCEVNYNGDEKVQPKVSVNFGKASANKPCEVTISQMTPEEIEAYFTEKYSQEHLKMERWRAENLAAVKKY</sequence>
<keyword evidence="2" id="KW-1185">Reference proteome</keyword>
<evidence type="ECO:0000313" key="2">
    <source>
        <dbReference type="Proteomes" id="UP000580891"/>
    </source>
</evidence>
<dbReference type="AlphaFoldDB" id="A0A7V9YXB2"/>
<protein>
    <submittedName>
        <fullName evidence="1">Uncharacterized protein</fullName>
    </submittedName>
</protein>
<evidence type="ECO:0000313" key="1">
    <source>
        <dbReference type="EMBL" id="MBA2869983.1"/>
    </source>
</evidence>
<gene>
    <name evidence="1" type="ORF">HNQ85_000241</name>
</gene>
<dbReference type="RefSeq" id="WP_181535425.1">
    <property type="nucleotide sequence ID" value="NZ_JACDUU010000001.1"/>
</dbReference>